<dbReference type="Proteomes" id="UP001055879">
    <property type="component" value="Linkage Group LG03"/>
</dbReference>
<reference evidence="2" key="1">
    <citation type="journal article" date="2022" name="Mol. Ecol. Resour.">
        <title>The genomes of chicory, endive, great burdock and yacon provide insights into Asteraceae palaeo-polyploidization history and plant inulin production.</title>
        <authorList>
            <person name="Fan W."/>
            <person name="Wang S."/>
            <person name="Wang H."/>
            <person name="Wang A."/>
            <person name="Jiang F."/>
            <person name="Liu H."/>
            <person name="Zhao H."/>
            <person name="Xu D."/>
            <person name="Zhang Y."/>
        </authorList>
    </citation>
    <scope>NUCLEOTIDE SEQUENCE [LARGE SCALE GENOMIC DNA]</scope>
    <source>
        <strain evidence="2">cv. Niubang</strain>
    </source>
</reference>
<proteinExistence type="predicted"/>
<reference evidence="1 2" key="2">
    <citation type="journal article" date="2022" name="Mol. Ecol. Resour.">
        <title>The genomes of chicory, endive, great burdock and yacon provide insights into Asteraceae paleo-polyploidization history and plant inulin production.</title>
        <authorList>
            <person name="Fan W."/>
            <person name="Wang S."/>
            <person name="Wang H."/>
            <person name="Wang A."/>
            <person name="Jiang F."/>
            <person name="Liu H."/>
            <person name="Zhao H."/>
            <person name="Xu D."/>
            <person name="Zhang Y."/>
        </authorList>
    </citation>
    <scope>NUCLEOTIDE SEQUENCE [LARGE SCALE GENOMIC DNA]</scope>
    <source>
        <strain evidence="2">cv. Niubang</strain>
    </source>
</reference>
<name>A0ACB9DLL7_ARCLA</name>
<sequence length="140" mass="15997">MFVPSYGMEKLIKPSRLQPDSFGLVTGRSSGVVNWIHLVWLPEGSSNSMQILHNLHQLSHMDTTFYFEDQVSISVEDGEILKADSDSELAVSCNLQFRIFFVDKGNTIIRFLRGILWVEWGISGGILMWSGFTRRIMVRE</sequence>
<evidence type="ECO:0000313" key="1">
    <source>
        <dbReference type="EMBL" id="KAI3747373.1"/>
    </source>
</evidence>
<protein>
    <submittedName>
        <fullName evidence="1">Uncharacterized protein</fullName>
    </submittedName>
</protein>
<gene>
    <name evidence="1" type="ORF">L6452_09827</name>
</gene>
<accession>A0ACB9DLL7</accession>
<evidence type="ECO:0000313" key="2">
    <source>
        <dbReference type="Proteomes" id="UP001055879"/>
    </source>
</evidence>
<dbReference type="EMBL" id="CM042049">
    <property type="protein sequence ID" value="KAI3747373.1"/>
    <property type="molecule type" value="Genomic_DNA"/>
</dbReference>
<organism evidence="1 2">
    <name type="scientific">Arctium lappa</name>
    <name type="common">Greater burdock</name>
    <name type="synonym">Lappa major</name>
    <dbReference type="NCBI Taxonomy" id="4217"/>
    <lineage>
        <taxon>Eukaryota</taxon>
        <taxon>Viridiplantae</taxon>
        <taxon>Streptophyta</taxon>
        <taxon>Embryophyta</taxon>
        <taxon>Tracheophyta</taxon>
        <taxon>Spermatophyta</taxon>
        <taxon>Magnoliopsida</taxon>
        <taxon>eudicotyledons</taxon>
        <taxon>Gunneridae</taxon>
        <taxon>Pentapetalae</taxon>
        <taxon>asterids</taxon>
        <taxon>campanulids</taxon>
        <taxon>Asterales</taxon>
        <taxon>Asteraceae</taxon>
        <taxon>Carduoideae</taxon>
        <taxon>Cardueae</taxon>
        <taxon>Arctiinae</taxon>
        <taxon>Arctium</taxon>
    </lineage>
</organism>
<comment type="caution">
    <text evidence="1">The sequence shown here is derived from an EMBL/GenBank/DDBJ whole genome shotgun (WGS) entry which is preliminary data.</text>
</comment>
<keyword evidence="2" id="KW-1185">Reference proteome</keyword>